<reference evidence="1" key="1">
    <citation type="submission" date="2019-10" db="EMBL/GenBank/DDBJ databases">
        <title>The sequence and de novo assembly of the wild yak genome.</title>
        <authorList>
            <person name="Liu Y."/>
        </authorList>
    </citation>
    <scope>NUCLEOTIDE SEQUENCE [LARGE SCALE GENOMIC DNA]</scope>
    <source>
        <strain evidence="1">WY2019</strain>
    </source>
</reference>
<organism evidence="1 2">
    <name type="scientific">Bos mutus</name>
    <name type="common">wild yak</name>
    <dbReference type="NCBI Taxonomy" id="72004"/>
    <lineage>
        <taxon>Eukaryota</taxon>
        <taxon>Metazoa</taxon>
        <taxon>Chordata</taxon>
        <taxon>Craniata</taxon>
        <taxon>Vertebrata</taxon>
        <taxon>Euteleostomi</taxon>
        <taxon>Mammalia</taxon>
        <taxon>Eutheria</taxon>
        <taxon>Laurasiatheria</taxon>
        <taxon>Artiodactyla</taxon>
        <taxon>Ruminantia</taxon>
        <taxon>Pecora</taxon>
        <taxon>Bovidae</taxon>
        <taxon>Bovinae</taxon>
        <taxon>Bos</taxon>
    </lineage>
</organism>
<gene>
    <name evidence="1" type="ORF">E5288_WYG015086</name>
</gene>
<proteinExistence type="predicted"/>
<comment type="caution">
    <text evidence="1">The sequence shown here is derived from an EMBL/GenBank/DDBJ whole genome shotgun (WGS) entry which is preliminary data.</text>
</comment>
<keyword evidence="2" id="KW-1185">Reference proteome</keyword>
<dbReference type="EMBL" id="VBQZ03000053">
    <property type="protein sequence ID" value="MXQ89122.1"/>
    <property type="molecule type" value="Genomic_DNA"/>
</dbReference>
<evidence type="ECO:0000313" key="2">
    <source>
        <dbReference type="Proteomes" id="UP000322234"/>
    </source>
</evidence>
<name>A0A6B0RIB5_9CETA</name>
<protein>
    <submittedName>
        <fullName evidence="1">Uncharacterized protein</fullName>
    </submittedName>
</protein>
<dbReference type="AlphaFoldDB" id="A0A6B0RIB5"/>
<evidence type="ECO:0000313" key="1">
    <source>
        <dbReference type="EMBL" id="MXQ89122.1"/>
    </source>
</evidence>
<dbReference type="Proteomes" id="UP000322234">
    <property type="component" value="Unassembled WGS sequence"/>
</dbReference>
<sequence length="144" mass="16966">MKFAREDALVDTGVKMHLEIYLCKFDNKTELEVLNDHHGWNYDQRRNPSFELKRRCNPAGCEVDFSHIKLGFEVPERHIQALMDNTKKMRSIKSSNTHLSFLLIMEFIKQNNGDLWLFYNDSRSDIQEKKRLCAYPGVSLEKKA</sequence>
<accession>A0A6B0RIB5</accession>